<dbReference type="OrthoDB" id="5295100at2"/>
<dbReference type="SUPFAM" id="SSF52540">
    <property type="entry name" value="P-loop containing nucleoside triphosphate hydrolases"/>
    <property type="match status" value="1"/>
</dbReference>
<dbReference type="Pfam" id="PF00350">
    <property type="entry name" value="Dynamin_N"/>
    <property type="match status" value="1"/>
</dbReference>
<feature type="domain" description="Dynamin N-terminal" evidence="1">
    <location>
        <begin position="57"/>
        <end position="273"/>
    </location>
</feature>
<dbReference type="PATRIC" id="fig|1348657.5.peg.3415"/>
<accession>S9ZHC2</accession>
<dbReference type="AlphaFoldDB" id="S9ZHC2"/>
<comment type="caution">
    <text evidence="2">The sequence shown here is derived from an EMBL/GenBank/DDBJ whole genome shotgun (WGS) entry which is preliminary data.</text>
</comment>
<dbReference type="RefSeq" id="WP_021250797.1">
    <property type="nucleotide sequence ID" value="NZ_ATJV01000103.1"/>
</dbReference>
<organism evidence="2 3">
    <name type="scientific">Thauera terpenica 58Eu</name>
    <dbReference type="NCBI Taxonomy" id="1348657"/>
    <lineage>
        <taxon>Bacteria</taxon>
        <taxon>Pseudomonadati</taxon>
        <taxon>Pseudomonadota</taxon>
        <taxon>Betaproteobacteria</taxon>
        <taxon>Rhodocyclales</taxon>
        <taxon>Zoogloeaceae</taxon>
        <taxon>Thauera</taxon>
    </lineage>
</organism>
<dbReference type="InterPro" id="IPR045063">
    <property type="entry name" value="Dynamin_N"/>
</dbReference>
<gene>
    <name evidence="2" type="ORF">M622_07000</name>
</gene>
<dbReference type="eggNOG" id="COG0699">
    <property type="taxonomic scope" value="Bacteria"/>
</dbReference>
<evidence type="ECO:0000313" key="3">
    <source>
        <dbReference type="Proteomes" id="UP000015455"/>
    </source>
</evidence>
<dbReference type="Gene3D" id="3.40.50.300">
    <property type="entry name" value="P-loop containing nucleotide triphosphate hydrolases"/>
    <property type="match status" value="1"/>
</dbReference>
<dbReference type="InterPro" id="IPR051943">
    <property type="entry name" value="TRAFAC_Dynamin-like_GTPase"/>
</dbReference>
<dbReference type="Proteomes" id="UP000015455">
    <property type="component" value="Unassembled WGS sequence"/>
</dbReference>
<proteinExistence type="predicted"/>
<dbReference type="PANTHER" id="PTHR43681">
    <property type="entry name" value="TRANSMEMBRANE GTPASE FZO"/>
    <property type="match status" value="1"/>
</dbReference>
<protein>
    <submittedName>
        <fullName evidence="2">GTPase</fullName>
    </submittedName>
</protein>
<keyword evidence="3" id="KW-1185">Reference proteome</keyword>
<dbReference type="InterPro" id="IPR027417">
    <property type="entry name" value="P-loop_NTPase"/>
</dbReference>
<sequence length="654" mass="73879">MTQLIDQFSAYAKWRASAAESVMRLRTWLARNEVGDAQCDLRLQYLLERLRDDKLTVAFVAEFSRGKSELINAIFFADYGDRVLPSSAGRTTMCPTELQWSKGDKPELRLLPIRSRERQAAVSELKRYPEEWRVLPLRTLDVISLQSALARVGETERVSEEEAVRLGFVVDPKGEEGLKPGADGLIEIPSWRHAVIQFPHPLLEQGLVVLDTPGLNAIGAEPELTLSMLPSAHAVLFILAADTGVTHSDLVVWRDYVQGGGSRQRGRLVVLNKIDGLWDGLRDEAKIEAEIAKQCASVADTLEVERAAVFPVSAQKGLVARITDDAALLERSRMPALEKALTNDLLPAKQDIVRDDTLAETGDVTAQTRALLEARLTGLREQLQELTDLRGKNQSVIEYMMRKIRMEKDDFEQGLQKYYAVRSVFSSLTNSLLANIGMDALRDETRRTREAMLESTFTKGLRDAMKGFFQHLRANLERSTAEIGEITRMLEVMYKRFCVEHGLKLSQPESFSTLRYEKEIDRLEAAFNRQINTTLTLVTTEKHALTQRFFETVAVQARSTFELANRDVEQWLRAVMSPLETQVREYQIQLKRRLESVKRIHQATDTLEDRVEELKHSEDGVMAMLEQLAALQREIAETLGVEVNSMPGEVRAAA</sequence>
<dbReference type="STRING" id="1348657.M622_07000"/>
<reference evidence="2 3" key="1">
    <citation type="submission" date="2013-06" db="EMBL/GenBank/DDBJ databases">
        <title>Draft genome sequence of Thauera terpenica.</title>
        <authorList>
            <person name="Liu B."/>
            <person name="Frostegard A.H."/>
            <person name="Shapleigh J.P."/>
        </authorList>
    </citation>
    <scope>NUCLEOTIDE SEQUENCE [LARGE SCALE GENOMIC DNA]</scope>
    <source>
        <strain evidence="2 3">58Eu</strain>
    </source>
</reference>
<evidence type="ECO:0000313" key="2">
    <source>
        <dbReference type="EMBL" id="EPZ13996.1"/>
    </source>
</evidence>
<evidence type="ECO:0000259" key="1">
    <source>
        <dbReference type="Pfam" id="PF00350"/>
    </source>
</evidence>
<dbReference type="EMBL" id="ATJV01000103">
    <property type="protein sequence ID" value="EPZ13996.1"/>
    <property type="molecule type" value="Genomic_DNA"/>
</dbReference>
<dbReference type="PANTHER" id="PTHR43681:SF1">
    <property type="entry name" value="SARCALUMENIN"/>
    <property type="match status" value="1"/>
</dbReference>
<name>S9ZHC2_9RHOO</name>